<dbReference type="Proteomes" id="UP001149090">
    <property type="component" value="Unassembled WGS sequence"/>
</dbReference>
<dbReference type="SUPFAM" id="SSF51556">
    <property type="entry name" value="Metallo-dependent hydrolases"/>
    <property type="match status" value="1"/>
</dbReference>
<accession>A0A9Q0LEU8</accession>
<evidence type="ECO:0000313" key="12">
    <source>
        <dbReference type="EMBL" id="KAJ5071961.1"/>
    </source>
</evidence>
<dbReference type="AlphaFoldDB" id="A0A9Q0LEU8"/>
<dbReference type="Pfam" id="PF01979">
    <property type="entry name" value="Amidohydro_1"/>
    <property type="match status" value="1"/>
</dbReference>
<evidence type="ECO:0000256" key="5">
    <source>
        <dbReference type="ARBA" id="ARBA00013406"/>
    </source>
</evidence>
<keyword evidence="13" id="KW-1185">Reference proteome</keyword>
<dbReference type="Gene3D" id="2.30.40.10">
    <property type="entry name" value="Urease, subunit C, domain 1"/>
    <property type="match status" value="1"/>
</dbReference>
<keyword evidence="10" id="KW-0408">Iron</keyword>
<feature type="domain" description="Amidohydrolase-related" evidence="11">
    <location>
        <begin position="83"/>
        <end position="424"/>
    </location>
</feature>
<sequence>MSKSMSKQHLLRIKNISQLVQVSNTFQKYKIGDDMKNVNISENMTIIVNKEGKIEDIGNSDEMEKKYLEHTFEQEIDAKGKSVIPGFIDCHTHPVWSGDRCHEFAMKLNGATYMEIHKQGGGIGFTVNHTRESSEEELLELLIPRLNQMMRSGTTLVEAKSGYGLNCETEMKMLKVIEKAKKIHPIEIVSTFLAHSIPKDSTIEKYTENVISEQIPKLKELMDKKELFPELIDVFCEKGVFGIKESKAILEEGKKLGLKINFHGDELNPIKGAQLASELEAIGISHLEKIDKEGIKAIAKSKTSGVLLPTTGYILRLEQAPAREMISKNVIISLASDFNPNAPCTSIPFVMHLGCVQLRMTMEESLVATTLNAAYSLGKSETHGSIEIGKFADFIILNNKLWQHIIYELTSDSIIDKVIKFGKVIFQNEKK</sequence>
<gene>
    <name evidence="12" type="ORF">M0811_09861</name>
</gene>
<protein>
    <recommendedName>
        <fullName evidence="5">Probable imidazolonepropionase</fullName>
        <ecNumber evidence="4">3.5.2.7</ecNumber>
    </recommendedName>
</protein>
<dbReference type="PANTHER" id="PTHR42752:SF1">
    <property type="entry name" value="IMIDAZOLONEPROPIONASE-RELATED"/>
    <property type="match status" value="1"/>
</dbReference>
<evidence type="ECO:0000256" key="2">
    <source>
        <dbReference type="ARBA" id="ARBA00004758"/>
    </source>
</evidence>
<dbReference type="OMA" id="CAPHARW"/>
<organism evidence="12 13">
    <name type="scientific">Anaeramoeba ignava</name>
    <name type="common">Anaerobic marine amoeba</name>
    <dbReference type="NCBI Taxonomy" id="1746090"/>
    <lineage>
        <taxon>Eukaryota</taxon>
        <taxon>Metamonada</taxon>
        <taxon>Anaeramoebidae</taxon>
        <taxon>Anaeramoeba</taxon>
    </lineage>
</organism>
<dbReference type="GO" id="GO:0050480">
    <property type="term" value="F:imidazolonepropionase activity"/>
    <property type="evidence" value="ECO:0007669"/>
    <property type="project" value="UniProtKB-EC"/>
</dbReference>
<dbReference type="InterPro" id="IPR006680">
    <property type="entry name" value="Amidohydro-rel"/>
</dbReference>
<dbReference type="PANTHER" id="PTHR42752">
    <property type="entry name" value="IMIDAZOLONEPROPIONASE"/>
    <property type="match status" value="1"/>
</dbReference>
<dbReference type="SUPFAM" id="SSF51338">
    <property type="entry name" value="Composite domain of metallo-dependent hydrolases"/>
    <property type="match status" value="1"/>
</dbReference>
<comment type="caution">
    <text evidence="12">The sequence shown here is derived from an EMBL/GenBank/DDBJ whole genome shotgun (WGS) entry which is preliminary data.</text>
</comment>
<evidence type="ECO:0000313" key="13">
    <source>
        <dbReference type="Proteomes" id="UP001149090"/>
    </source>
</evidence>
<keyword evidence="9" id="KW-0862">Zinc</keyword>
<comment type="catalytic activity">
    <reaction evidence="1">
        <text>4-imidazolone-5-propanoate + H2O = N-formimidoyl-L-glutamate</text>
        <dbReference type="Rhea" id="RHEA:23660"/>
        <dbReference type="ChEBI" id="CHEBI:15377"/>
        <dbReference type="ChEBI" id="CHEBI:58928"/>
        <dbReference type="ChEBI" id="CHEBI:77893"/>
        <dbReference type="EC" id="3.5.2.7"/>
    </reaction>
</comment>
<evidence type="ECO:0000256" key="10">
    <source>
        <dbReference type="ARBA" id="ARBA00023004"/>
    </source>
</evidence>
<keyword evidence="8" id="KW-0369">Histidine metabolism</keyword>
<evidence type="ECO:0000256" key="4">
    <source>
        <dbReference type="ARBA" id="ARBA00012864"/>
    </source>
</evidence>
<dbReference type="InterPro" id="IPR005920">
    <property type="entry name" value="HutI"/>
</dbReference>
<comment type="similarity">
    <text evidence="3">Belongs to the metallo-dependent hydrolases superfamily. HutI family.</text>
</comment>
<dbReference type="GO" id="GO:0005737">
    <property type="term" value="C:cytoplasm"/>
    <property type="evidence" value="ECO:0007669"/>
    <property type="project" value="InterPro"/>
</dbReference>
<dbReference type="EC" id="3.5.2.7" evidence="4"/>
<comment type="pathway">
    <text evidence="2">Amino-acid degradation; L-histidine degradation into L-glutamate; N-formimidoyl-L-glutamate from L-histidine: step 3/3.</text>
</comment>
<keyword evidence="6" id="KW-0479">Metal-binding</keyword>
<proteinExistence type="inferred from homology"/>
<name>A0A9Q0LEU8_ANAIG</name>
<keyword evidence="7" id="KW-0378">Hydrolase</keyword>
<dbReference type="GO" id="GO:0019556">
    <property type="term" value="P:L-histidine catabolic process to glutamate and formamide"/>
    <property type="evidence" value="ECO:0007669"/>
    <property type="project" value="InterPro"/>
</dbReference>
<dbReference type="GO" id="GO:0046872">
    <property type="term" value="F:metal ion binding"/>
    <property type="evidence" value="ECO:0007669"/>
    <property type="project" value="UniProtKB-KW"/>
</dbReference>
<evidence type="ECO:0000259" key="11">
    <source>
        <dbReference type="Pfam" id="PF01979"/>
    </source>
</evidence>
<dbReference type="Gene3D" id="3.20.20.140">
    <property type="entry name" value="Metal-dependent hydrolases"/>
    <property type="match status" value="1"/>
</dbReference>
<reference evidence="12" key="1">
    <citation type="submission" date="2022-10" db="EMBL/GenBank/DDBJ databases">
        <title>Novel sulphate-reducing endosymbionts in the free-living metamonad Anaeramoeba.</title>
        <authorList>
            <person name="Jerlstrom-Hultqvist J."/>
            <person name="Cepicka I."/>
            <person name="Gallot-Lavallee L."/>
            <person name="Salas-Leiva D."/>
            <person name="Curtis B.A."/>
            <person name="Zahonova K."/>
            <person name="Pipaliya S."/>
            <person name="Dacks J."/>
            <person name="Roger A.J."/>
        </authorList>
    </citation>
    <scope>NUCLEOTIDE SEQUENCE</scope>
    <source>
        <strain evidence="12">BMAN</strain>
    </source>
</reference>
<dbReference type="NCBIfam" id="TIGR01224">
    <property type="entry name" value="hutI"/>
    <property type="match status" value="1"/>
</dbReference>
<evidence type="ECO:0000256" key="9">
    <source>
        <dbReference type="ARBA" id="ARBA00022833"/>
    </source>
</evidence>
<evidence type="ECO:0000256" key="6">
    <source>
        <dbReference type="ARBA" id="ARBA00022723"/>
    </source>
</evidence>
<dbReference type="EMBL" id="JAPDFW010000084">
    <property type="protein sequence ID" value="KAJ5071961.1"/>
    <property type="molecule type" value="Genomic_DNA"/>
</dbReference>
<dbReference type="CDD" id="cd01296">
    <property type="entry name" value="Imidazolone-5PH"/>
    <property type="match status" value="1"/>
</dbReference>
<evidence type="ECO:0000256" key="7">
    <source>
        <dbReference type="ARBA" id="ARBA00022801"/>
    </source>
</evidence>
<dbReference type="FunFam" id="3.20.20.140:FF:000007">
    <property type="entry name" value="Imidazolonepropionase"/>
    <property type="match status" value="1"/>
</dbReference>
<dbReference type="InterPro" id="IPR032466">
    <property type="entry name" value="Metal_Hydrolase"/>
</dbReference>
<evidence type="ECO:0000256" key="8">
    <source>
        <dbReference type="ARBA" id="ARBA00022808"/>
    </source>
</evidence>
<evidence type="ECO:0000256" key="3">
    <source>
        <dbReference type="ARBA" id="ARBA00008002"/>
    </source>
</evidence>
<dbReference type="InterPro" id="IPR011059">
    <property type="entry name" value="Metal-dep_hydrolase_composite"/>
</dbReference>
<evidence type="ECO:0000256" key="1">
    <source>
        <dbReference type="ARBA" id="ARBA00000853"/>
    </source>
</evidence>
<dbReference type="OrthoDB" id="194468at2759"/>